<feature type="active site" description="Proton donor/acceptor" evidence="6">
    <location>
        <position position="214"/>
    </location>
</feature>
<evidence type="ECO:0000256" key="4">
    <source>
        <dbReference type="ARBA" id="ARBA00023270"/>
    </source>
</evidence>
<dbReference type="InterPro" id="IPR011343">
    <property type="entry name" value="DeoC"/>
</dbReference>
<evidence type="ECO:0000256" key="3">
    <source>
        <dbReference type="ARBA" id="ARBA00023239"/>
    </source>
</evidence>
<dbReference type="InterPro" id="IPR002915">
    <property type="entry name" value="DeoC/FbaB/LacD_aldolase"/>
</dbReference>
<dbReference type="NCBIfam" id="TIGR00126">
    <property type="entry name" value="deoC"/>
    <property type="match status" value="1"/>
</dbReference>
<gene>
    <name evidence="6" type="primary">deoC</name>
    <name evidence="7" type="ORF">IRY30_01560</name>
</gene>
<dbReference type="PANTHER" id="PTHR10889:SF1">
    <property type="entry name" value="DEOXYRIBOSE-PHOSPHATE ALDOLASE"/>
    <property type="match status" value="1"/>
</dbReference>
<dbReference type="InterPro" id="IPR028581">
    <property type="entry name" value="DeoC_typeI"/>
</dbReference>
<feature type="active site" description="Schiff-base intermediate with acetaldehyde" evidence="6">
    <location>
        <position position="166"/>
    </location>
</feature>
<keyword evidence="8" id="KW-1185">Reference proteome</keyword>
<evidence type="ECO:0000256" key="5">
    <source>
        <dbReference type="ARBA" id="ARBA00048791"/>
    </source>
</evidence>
<accession>A0ABR9ZH95</accession>
<dbReference type="Proteomes" id="UP000635902">
    <property type="component" value="Unassembled WGS sequence"/>
</dbReference>
<dbReference type="SUPFAM" id="SSF51569">
    <property type="entry name" value="Aldolase"/>
    <property type="match status" value="1"/>
</dbReference>
<keyword evidence="4 6" id="KW-0704">Schiff base</keyword>
<evidence type="ECO:0000313" key="8">
    <source>
        <dbReference type="Proteomes" id="UP000635902"/>
    </source>
</evidence>
<name>A0ABR9ZH95_9CORY</name>
<comment type="caution">
    <text evidence="7">The sequence shown here is derived from an EMBL/GenBank/DDBJ whole genome shotgun (WGS) entry which is preliminary data.</text>
</comment>
<dbReference type="PIRSF" id="PIRSF001357">
    <property type="entry name" value="DeoC"/>
    <property type="match status" value="1"/>
</dbReference>
<organism evidence="7 8">
    <name type="scientific">Corynebacterium suicordis DSM 45110</name>
    <dbReference type="NCBI Taxonomy" id="1121369"/>
    <lineage>
        <taxon>Bacteria</taxon>
        <taxon>Bacillati</taxon>
        <taxon>Actinomycetota</taxon>
        <taxon>Actinomycetes</taxon>
        <taxon>Mycobacteriales</taxon>
        <taxon>Corynebacteriaceae</taxon>
        <taxon>Corynebacterium</taxon>
    </lineage>
</organism>
<evidence type="ECO:0000256" key="6">
    <source>
        <dbReference type="HAMAP-Rule" id="MF_00114"/>
    </source>
</evidence>
<dbReference type="CDD" id="cd00959">
    <property type="entry name" value="DeoC"/>
    <property type="match status" value="1"/>
</dbReference>
<dbReference type="EMBL" id="JADKMY010000001">
    <property type="protein sequence ID" value="MBF4552769.1"/>
    <property type="molecule type" value="Genomic_DNA"/>
</dbReference>
<dbReference type="Pfam" id="PF01791">
    <property type="entry name" value="DeoC"/>
    <property type="match status" value="1"/>
</dbReference>
<comment type="pathway">
    <text evidence="6">Carbohydrate degradation; 2-deoxy-D-ribose 1-phosphate degradation; D-glyceraldehyde 3-phosphate and acetaldehyde from 2-deoxy-alpha-D-ribose 1-phosphate: step 2/2.</text>
</comment>
<protein>
    <recommendedName>
        <fullName evidence="6">Deoxyribose-phosphate aldolase</fullName>
        <shortName evidence="6">DERA</shortName>
        <ecNumber evidence="6">4.1.2.4</ecNumber>
    </recommendedName>
    <alternativeName>
        <fullName evidence="6">2-deoxy-D-ribose 5-phosphate aldolase</fullName>
    </alternativeName>
    <alternativeName>
        <fullName evidence="6">Phosphodeoxyriboaldolase</fullName>
        <shortName evidence="6">Deoxyriboaldolase</shortName>
    </alternativeName>
</protein>
<comment type="catalytic activity">
    <reaction evidence="5 6">
        <text>2-deoxy-D-ribose 5-phosphate = D-glyceraldehyde 3-phosphate + acetaldehyde</text>
        <dbReference type="Rhea" id="RHEA:12821"/>
        <dbReference type="ChEBI" id="CHEBI:15343"/>
        <dbReference type="ChEBI" id="CHEBI:59776"/>
        <dbReference type="ChEBI" id="CHEBI:62877"/>
        <dbReference type="EC" id="4.1.2.4"/>
    </reaction>
</comment>
<keyword evidence="2 6" id="KW-0963">Cytoplasm</keyword>
<feature type="active site" description="Proton donor/acceptor" evidence="6">
    <location>
        <position position="103"/>
    </location>
</feature>
<dbReference type="InterPro" id="IPR013785">
    <property type="entry name" value="Aldolase_TIM"/>
</dbReference>
<dbReference type="Gene3D" id="3.20.20.70">
    <property type="entry name" value="Aldolase class I"/>
    <property type="match status" value="1"/>
</dbReference>
<evidence type="ECO:0000256" key="1">
    <source>
        <dbReference type="ARBA" id="ARBA00010936"/>
    </source>
</evidence>
<evidence type="ECO:0000256" key="2">
    <source>
        <dbReference type="ARBA" id="ARBA00022490"/>
    </source>
</evidence>
<proteinExistence type="inferred from homology"/>
<comment type="similarity">
    <text evidence="1 6">Belongs to the DeoC/FbaB aldolase family. DeoC type 1 subfamily.</text>
</comment>
<dbReference type="EC" id="4.1.2.4" evidence="6"/>
<comment type="function">
    <text evidence="6">Catalyzes a reversible aldol reaction between acetaldehyde and D-glyceraldehyde 3-phosphate to generate 2-deoxy-D-ribose 5-phosphate.</text>
</comment>
<comment type="subcellular location">
    <subcellularLocation>
        <location evidence="6">Cytoplasm</location>
    </subcellularLocation>
</comment>
<dbReference type="SMART" id="SM01133">
    <property type="entry name" value="DeoC"/>
    <property type="match status" value="1"/>
</dbReference>
<sequence length="250" mass="25773">MTDTQNLTRAQVAAVMDATLLKPEATHADVDKLVAEAAQLGCGAVCVSPSMLPVTRVDFSDATNSTSTPAVATVVGFPSGKHATLVKATEARFAVEHGAVEVDVVVDIAKAIVGDANSLISELMTIREAVPQPVILKVILETALLDEPAIRACVRACAAIGADYVKTSTGFHPAGGASVEAVEIMADELRKQDKLATFGMSEDLRRNVGALGIKASGGIRTWEAALQMIAAGTTRLGVSSPQAILDGAPA</sequence>
<dbReference type="HAMAP" id="MF_00114">
    <property type="entry name" value="DeoC_type1"/>
    <property type="match status" value="1"/>
</dbReference>
<keyword evidence="3 6" id="KW-0456">Lyase</keyword>
<dbReference type="GO" id="GO:0004139">
    <property type="term" value="F:deoxyribose-phosphate aldolase activity"/>
    <property type="evidence" value="ECO:0007669"/>
    <property type="project" value="UniProtKB-EC"/>
</dbReference>
<dbReference type="PANTHER" id="PTHR10889">
    <property type="entry name" value="DEOXYRIBOSE-PHOSPHATE ALDOLASE"/>
    <property type="match status" value="1"/>
</dbReference>
<dbReference type="RefSeq" id="WP_194555650.1">
    <property type="nucleotide sequence ID" value="NZ_JADKMY010000001.1"/>
</dbReference>
<evidence type="ECO:0000313" key="7">
    <source>
        <dbReference type="EMBL" id="MBF4552769.1"/>
    </source>
</evidence>
<reference evidence="7 8" key="1">
    <citation type="submission" date="2020-10" db="EMBL/GenBank/DDBJ databases">
        <title>Novel species in genus Corynebacterium.</title>
        <authorList>
            <person name="Zhang G."/>
        </authorList>
    </citation>
    <scope>NUCLEOTIDE SEQUENCE [LARGE SCALE GENOMIC DNA]</scope>
    <source>
        <strain evidence="7 8">DSM 45110</strain>
    </source>
</reference>